<dbReference type="Pfam" id="PF06841">
    <property type="entry name" value="Phage_T4_gp19"/>
    <property type="match status" value="1"/>
</dbReference>
<dbReference type="RefSeq" id="WP_269037160.1">
    <property type="nucleotide sequence ID" value="NZ_CP114040.1"/>
</dbReference>
<dbReference type="EMBL" id="CP114040">
    <property type="protein sequence ID" value="WAS94825.1"/>
    <property type="molecule type" value="Genomic_DNA"/>
</dbReference>
<dbReference type="PANTHER" id="PTHR38009:SF1">
    <property type="entry name" value="CONSERVED HYPOTHETICAL PHAGE TAIL PROTEIN"/>
    <property type="match status" value="1"/>
</dbReference>
<dbReference type="InterPro" id="IPR011747">
    <property type="entry name" value="CHP02241"/>
</dbReference>
<evidence type="ECO:0000313" key="2">
    <source>
        <dbReference type="Proteomes" id="UP001164459"/>
    </source>
</evidence>
<dbReference type="InterPro" id="IPR010667">
    <property type="entry name" value="Phage_T4_Gp19"/>
</dbReference>
<dbReference type="NCBIfam" id="TIGR02241">
    <property type="entry name" value="conserved hypothetical phage tail region protein"/>
    <property type="match status" value="1"/>
</dbReference>
<dbReference type="Proteomes" id="UP001164459">
    <property type="component" value="Chromosome"/>
</dbReference>
<reference evidence="1" key="1">
    <citation type="submission" date="2022-11" db="EMBL/GenBank/DDBJ databases">
        <title>Minimal conservation of predation-associated metabolite biosynthetic gene clusters underscores biosynthetic potential of Myxococcota including descriptions for ten novel species: Archangium lansinium sp. nov., Myxococcus landrumus sp. nov., Nannocystis bai.</title>
        <authorList>
            <person name="Ahearne A."/>
            <person name="Stevens C."/>
            <person name="Dowd S."/>
        </authorList>
    </citation>
    <scope>NUCLEOTIDE SEQUENCE</scope>
    <source>
        <strain evidence="1">Fl3</strain>
    </source>
</reference>
<proteinExistence type="predicted"/>
<organism evidence="1 2">
    <name type="scientific">Nannocystis punicea</name>
    <dbReference type="NCBI Taxonomy" id="2995304"/>
    <lineage>
        <taxon>Bacteria</taxon>
        <taxon>Pseudomonadati</taxon>
        <taxon>Myxococcota</taxon>
        <taxon>Polyangia</taxon>
        <taxon>Nannocystales</taxon>
        <taxon>Nannocystaceae</taxon>
        <taxon>Nannocystis</taxon>
    </lineage>
</organism>
<gene>
    <name evidence="1" type="ORF">O0S08_01580</name>
</gene>
<protein>
    <submittedName>
        <fullName evidence="1">Phage tail protein</fullName>
    </submittedName>
</protein>
<name>A0ABY7H6X0_9BACT</name>
<accession>A0ABY7H6X0</accession>
<dbReference type="PANTHER" id="PTHR38009">
    <property type="entry name" value="CONSERVED HYPOTHETICAL PHAGE TAIL PROTEIN"/>
    <property type="match status" value="1"/>
</dbReference>
<sequence>MVFNAKSLTYDPYRNFKFLVKWDNEYIAAVSKVSALTKSVEAKPWRAGGLNTTVLQLPMGTKYEPITLERGVSADPAFIAWMNRVNSYQAGGLTGSESFHDFRKDFQIEVYSLTNEKVLVVSIYNAWPSKLIVLPELNANAGEVAIETLELQNEGFTVERLAYAPEER</sequence>
<keyword evidence="2" id="KW-1185">Reference proteome</keyword>
<evidence type="ECO:0000313" key="1">
    <source>
        <dbReference type="EMBL" id="WAS94825.1"/>
    </source>
</evidence>